<keyword evidence="1" id="KW-0812">Transmembrane</keyword>
<comment type="caution">
    <text evidence="2">The sequence shown here is derived from an EMBL/GenBank/DDBJ whole genome shotgun (WGS) entry which is preliminary data.</text>
</comment>
<sequence>MSGRLTSQAAWVVALGALGAVRVWAMVISGDAQLPHLVAALTLLVPLVLAGLFFRRVWPAAVGLAVVVVIELSLSG</sequence>
<proteinExistence type="predicted"/>
<protein>
    <submittedName>
        <fullName evidence="2">Uncharacterized protein</fullName>
    </submittedName>
</protein>
<evidence type="ECO:0000313" key="3">
    <source>
        <dbReference type="Proteomes" id="UP001556709"/>
    </source>
</evidence>
<evidence type="ECO:0000313" key="2">
    <source>
        <dbReference type="EMBL" id="MEX0469112.1"/>
    </source>
</evidence>
<organism evidence="2 3">
    <name type="scientific">Spiribacter pallidus</name>
    <dbReference type="NCBI Taxonomy" id="1987936"/>
    <lineage>
        <taxon>Bacteria</taxon>
        <taxon>Pseudomonadati</taxon>
        <taxon>Pseudomonadota</taxon>
        <taxon>Gammaproteobacteria</taxon>
        <taxon>Chromatiales</taxon>
        <taxon>Ectothiorhodospiraceae</taxon>
        <taxon>Spiribacter</taxon>
    </lineage>
</organism>
<dbReference type="Proteomes" id="UP001556709">
    <property type="component" value="Unassembled WGS sequence"/>
</dbReference>
<feature type="transmembrane region" description="Helical" evidence="1">
    <location>
        <begin position="35"/>
        <end position="54"/>
    </location>
</feature>
<keyword evidence="1" id="KW-1133">Transmembrane helix</keyword>
<dbReference type="EMBL" id="JBAKFM010000002">
    <property type="protein sequence ID" value="MEX0469112.1"/>
    <property type="molecule type" value="Genomic_DNA"/>
</dbReference>
<evidence type="ECO:0000256" key="1">
    <source>
        <dbReference type="SAM" id="Phobius"/>
    </source>
</evidence>
<reference evidence="2 3" key="1">
    <citation type="submission" date="2024-02" db="EMBL/GenBank/DDBJ databases">
        <title>New especies of Spiribacter isolated from saline water.</title>
        <authorList>
            <person name="Leon M.J."/>
            <person name="De La Haba R."/>
            <person name="Sanchez-Porro C."/>
            <person name="Ventosa A."/>
        </authorList>
    </citation>
    <scope>NUCLEOTIDE SEQUENCE [LARGE SCALE GENOMIC DNA]</scope>
    <source>
        <strain evidence="3">ag22IC6-390</strain>
    </source>
</reference>
<keyword evidence="3" id="KW-1185">Reference proteome</keyword>
<name>A0ABV3TBV8_9GAMM</name>
<dbReference type="RefSeq" id="WP_367958654.1">
    <property type="nucleotide sequence ID" value="NZ_JBAKFK010000002.1"/>
</dbReference>
<accession>A0ABV3TBV8</accession>
<keyword evidence="1" id="KW-0472">Membrane</keyword>
<gene>
    <name evidence="2" type="ORF">V6X73_05165</name>
</gene>